<sequence length="145" mass="17066">MRKSRSSASSMHVDNMSHFRPFCYIRTKSQHKSLATEERQYVLQFPCVHVNLQNWRNSVLVIGCRRMVVDYFLEIGGVESRCRCLRDLQRVVRQSERRNRVKTTNEPRRIPITTRSLNPKNHVGFDSSVLTNAASYTDILRCRQH</sequence>
<name>A0ABR2P0U3_9ROSI</name>
<gene>
    <name evidence="1" type="ORF">V6N11_037213</name>
</gene>
<comment type="caution">
    <text evidence="1">The sequence shown here is derived from an EMBL/GenBank/DDBJ whole genome shotgun (WGS) entry which is preliminary data.</text>
</comment>
<proteinExistence type="predicted"/>
<protein>
    <submittedName>
        <fullName evidence="1">Uncharacterized protein</fullName>
    </submittedName>
</protein>
<evidence type="ECO:0000313" key="1">
    <source>
        <dbReference type="EMBL" id="KAK8982031.1"/>
    </source>
</evidence>
<dbReference type="EMBL" id="JBBPBN010000086">
    <property type="protein sequence ID" value="KAK8982031.1"/>
    <property type="molecule type" value="Genomic_DNA"/>
</dbReference>
<keyword evidence="2" id="KW-1185">Reference proteome</keyword>
<evidence type="ECO:0000313" key="2">
    <source>
        <dbReference type="Proteomes" id="UP001396334"/>
    </source>
</evidence>
<accession>A0ABR2P0U3</accession>
<reference evidence="1 2" key="1">
    <citation type="journal article" date="2024" name="G3 (Bethesda)">
        <title>Genome assembly of Hibiscus sabdariffa L. provides insights into metabolisms of medicinal natural products.</title>
        <authorList>
            <person name="Kim T."/>
        </authorList>
    </citation>
    <scope>NUCLEOTIDE SEQUENCE [LARGE SCALE GENOMIC DNA]</scope>
    <source>
        <strain evidence="1">TK-2024</strain>
        <tissue evidence="1">Old leaves</tissue>
    </source>
</reference>
<organism evidence="1 2">
    <name type="scientific">Hibiscus sabdariffa</name>
    <name type="common">roselle</name>
    <dbReference type="NCBI Taxonomy" id="183260"/>
    <lineage>
        <taxon>Eukaryota</taxon>
        <taxon>Viridiplantae</taxon>
        <taxon>Streptophyta</taxon>
        <taxon>Embryophyta</taxon>
        <taxon>Tracheophyta</taxon>
        <taxon>Spermatophyta</taxon>
        <taxon>Magnoliopsida</taxon>
        <taxon>eudicotyledons</taxon>
        <taxon>Gunneridae</taxon>
        <taxon>Pentapetalae</taxon>
        <taxon>rosids</taxon>
        <taxon>malvids</taxon>
        <taxon>Malvales</taxon>
        <taxon>Malvaceae</taxon>
        <taxon>Malvoideae</taxon>
        <taxon>Hibiscus</taxon>
    </lineage>
</organism>
<dbReference type="Proteomes" id="UP001396334">
    <property type="component" value="Unassembled WGS sequence"/>
</dbReference>